<accession>A0A2P8CLV5</accession>
<reference evidence="1 2" key="1">
    <citation type="submission" date="2018-03" db="EMBL/GenBank/DDBJ databases">
        <title>Genomic Encyclopedia of Archaeal and Bacterial Type Strains, Phase II (KMG-II): from individual species to whole genera.</title>
        <authorList>
            <person name="Goeker M."/>
        </authorList>
    </citation>
    <scope>NUCLEOTIDE SEQUENCE [LARGE SCALE GENOMIC DNA]</scope>
    <source>
        <strain evidence="1 2">DSM 45312</strain>
    </source>
</reference>
<evidence type="ECO:0000313" key="2">
    <source>
        <dbReference type="Proteomes" id="UP000240542"/>
    </source>
</evidence>
<dbReference type="AlphaFoldDB" id="A0A2P8CLV5"/>
<protein>
    <submittedName>
        <fullName evidence="1">Uncharacterized protein</fullName>
    </submittedName>
</protein>
<dbReference type="Proteomes" id="UP000240542">
    <property type="component" value="Unassembled WGS sequence"/>
</dbReference>
<keyword evidence="2" id="KW-1185">Reference proteome</keyword>
<dbReference type="RefSeq" id="WP_106586830.1">
    <property type="nucleotide sequence ID" value="NZ_PYGA01000037.1"/>
</dbReference>
<name>A0A2P8CLV5_9ACTN</name>
<organism evidence="1 2">
    <name type="scientific">Murinocardiopsis flavida</name>
    <dbReference type="NCBI Taxonomy" id="645275"/>
    <lineage>
        <taxon>Bacteria</taxon>
        <taxon>Bacillati</taxon>
        <taxon>Actinomycetota</taxon>
        <taxon>Actinomycetes</taxon>
        <taxon>Streptosporangiales</taxon>
        <taxon>Nocardiopsidaceae</taxon>
        <taxon>Murinocardiopsis</taxon>
    </lineage>
</organism>
<dbReference type="EMBL" id="PYGA01000037">
    <property type="protein sequence ID" value="PSK85956.1"/>
    <property type="molecule type" value="Genomic_DNA"/>
</dbReference>
<evidence type="ECO:0000313" key="1">
    <source>
        <dbReference type="EMBL" id="PSK85956.1"/>
    </source>
</evidence>
<gene>
    <name evidence="1" type="ORF">CLV63_13715</name>
</gene>
<comment type="caution">
    <text evidence="1">The sequence shown here is derived from an EMBL/GenBank/DDBJ whole genome shotgun (WGS) entry which is preliminary data.</text>
</comment>
<sequence>MSAFDARHEPLRFGYTLAAIDDIASNAAATVFWRGSLDRRRRTETAWSAIAELLYSAEEAPTRNDLFCAAWDACRSHARKDNSFHGWRQGYDAGTMRAYERFWALAANPCPGPESGVVERIALAQIWARLTPTHRRVLLALAAHEDYTRASEAIGVKYHSFLSMISKARRAFLALWHEGEEPSRPWGSDVRGKQPRTASVTSVAVRLRRRNRAKNGITGAPPRRVRAKRDIGVSDEELARRYRDGESITSIAASVGLAKSTVHVRIGPHLHA</sequence>
<dbReference type="OrthoDB" id="3481861at2"/>
<proteinExistence type="predicted"/>